<reference evidence="2 3" key="1">
    <citation type="submission" date="2019-06" db="EMBL/GenBank/DDBJ databases">
        <title>Whole genome shotgun sequence of Microbacterium testaceum NBRC 12675.</title>
        <authorList>
            <person name="Hosoyama A."/>
            <person name="Uohara A."/>
            <person name="Ohji S."/>
            <person name="Ichikawa N."/>
        </authorList>
    </citation>
    <scope>NUCLEOTIDE SEQUENCE [LARGE SCALE GENOMIC DNA]</scope>
    <source>
        <strain evidence="2 3">NBRC 12675</strain>
    </source>
</reference>
<dbReference type="OrthoDB" id="5081089at2"/>
<organism evidence="2 3">
    <name type="scientific">Microbacterium testaceum</name>
    <name type="common">Aureobacterium testaceum</name>
    <name type="synonym">Brevibacterium testaceum</name>
    <dbReference type="NCBI Taxonomy" id="2033"/>
    <lineage>
        <taxon>Bacteria</taxon>
        <taxon>Bacillati</taxon>
        <taxon>Actinomycetota</taxon>
        <taxon>Actinomycetes</taxon>
        <taxon>Micrococcales</taxon>
        <taxon>Microbacteriaceae</taxon>
        <taxon>Microbacterium</taxon>
    </lineage>
</organism>
<name>A0A4Y3QIW5_MICTE</name>
<dbReference type="EMBL" id="BJML01000002">
    <property type="protein sequence ID" value="GEB45174.1"/>
    <property type="molecule type" value="Genomic_DNA"/>
</dbReference>
<evidence type="ECO:0008006" key="4">
    <source>
        <dbReference type="Google" id="ProtNLM"/>
    </source>
</evidence>
<keyword evidence="1" id="KW-0175">Coiled coil</keyword>
<evidence type="ECO:0000313" key="3">
    <source>
        <dbReference type="Proteomes" id="UP000319525"/>
    </source>
</evidence>
<dbReference type="InterPro" id="IPR036894">
    <property type="entry name" value="YbaB-like_sf"/>
</dbReference>
<dbReference type="InterPro" id="IPR004401">
    <property type="entry name" value="YbaB/EbfC"/>
</dbReference>
<protein>
    <recommendedName>
        <fullName evidence="4">YbaB/EbfC DNA-binding family protein</fullName>
    </recommendedName>
</protein>
<accession>A0A4Y3QIW5</accession>
<evidence type="ECO:0000313" key="2">
    <source>
        <dbReference type="EMBL" id="GEB45174.1"/>
    </source>
</evidence>
<gene>
    <name evidence="2" type="ORF">MTE01_11190</name>
</gene>
<sequence>MDDAAQMLLAIAGQLERAQELSNVAEELSGELAALTGMGRSDEDGATVTVDHQGIVIDVAFSDAIRDADGPTVSEWVMSATTRAIEDLQNQAEPIRAAILQPHLPAPAVDFSARIDELFERVQRLDAETSAATPVKDEFEGGPR</sequence>
<dbReference type="Pfam" id="PF02575">
    <property type="entry name" value="YbaB_DNA_bd"/>
    <property type="match status" value="1"/>
</dbReference>
<proteinExistence type="predicted"/>
<dbReference type="GO" id="GO:0003677">
    <property type="term" value="F:DNA binding"/>
    <property type="evidence" value="ECO:0007669"/>
    <property type="project" value="InterPro"/>
</dbReference>
<dbReference type="RefSeq" id="WP_141376143.1">
    <property type="nucleotide sequence ID" value="NZ_BJML01000002.1"/>
</dbReference>
<feature type="coiled-coil region" evidence="1">
    <location>
        <begin position="11"/>
        <end position="38"/>
    </location>
</feature>
<dbReference type="Gene3D" id="3.30.1310.10">
    <property type="entry name" value="Nucleoid-associated protein YbaB-like domain"/>
    <property type="match status" value="1"/>
</dbReference>
<dbReference type="AlphaFoldDB" id="A0A4Y3QIW5"/>
<dbReference type="GeneID" id="57143815"/>
<comment type="caution">
    <text evidence="2">The sequence shown here is derived from an EMBL/GenBank/DDBJ whole genome shotgun (WGS) entry which is preliminary data.</text>
</comment>
<dbReference type="Proteomes" id="UP000319525">
    <property type="component" value="Unassembled WGS sequence"/>
</dbReference>
<dbReference type="SUPFAM" id="SSF82607">
    <property type="entry name" value="YbaB-like"/>
    <property type="match status" value="1"/>
</dbReference>
<evidence type="ECO:0000256" key="1">
    <source>
        <dbReference type="SAM" id="Coils"/>
    </source>
</evidence>